<dbReference type="EMBL" id="JAQMWT010000391">
    <property type="protein sequence ID" value="KAJ8601984.1"/>
    <property type="molecule type" value="Genomic_DNA"/>
</dbReference>
<dbReference type="Gene3D" id="2.60.120.620">
    <property type="entry name" value="q2cbj1_9rhob like domain"/>
    <property type="match status" value="1"/>
</dbReference>
<reference evidence="1" key="1">
    <citation type="submission" date="2023-01" db="EMBL/GenBank/DDBJ databases">
        <title>Metagenome sequencing of chrysophaentin producing Chrysophaeum taylorii.</title>
        <authorList>
            <person name="Davison J."/>
            <person name="Bewley C."/>
        </authorList>
    </citation>
    <scope>NUCLEOTIDE SEQUENCE</scope>
    <source>
        <strain evidence="1">NIES-1699</strain>
    </source>
</reference>
<proteinExistence type="predicted"/>
<gene>
    <name evidence="1" type="ORF">CTAYLR_002717</name>
</gene>
<dbReference type="InterPro" id="IPR018724">
    <property type="entry name" value="2OG-Fe_dioxygenase"/>
</dbReference>
<evidence type="ECO:0008006" key="3">
    <source>
        <dbReference type="Google" id="ProtNLM"/>
    </source>
</evidence>
<dbReference type="Pfam" id="PF10014">
    <property type="entry name" value="2OG-Fe_Oxy_2"/>
    <property type="match status" value="1"/>
</dbReference>
<dbReference type="GO" id="GO:0051213">
    <property type="term" value="F:dioxygenase activity"/>
    <property type="evidence" value="ECO:0007669"/>
    <property type="project" value="InterPro"/>
</dbReference>
<accession>A0AAD7UE92</accession>
<dbReference type="Proteomes" id="UP001230188">
    <property type="component" value="Unassembled WGS sequence"/>
</dbReference>
<dbReference type="AlphaFoldDB" id="A0AAD7UE92"/>
<evidence type="ECO:0000313" key="1">
    <source>
        <dbReference type="EMBL" id="KAJ8601984.1"/>
    </source>
</evidence>
<keyword evidence="2" id="KW-1185">Reference proteome</keyword>
<comment type="caution">
    <text evidence="1">The sequence shown here is derived from an EMBL/GenBank/DDBJ whole genome shotgun (WGS) entry which is preliminary data.</text>
</comment>
<evidence type="ECO:0000313" key="2">
    <source>
        <dbReference type="Proteomes" id="UP001230188"/>
    </source>
</evidence>
<protein>
    <recommendedName>
        <fullName evidence="3">2OG-Fe dioxygenase family protein</fullName>
    </recommendedName>
</protein>
<name>A0AAD7UE92_9STRA</name>
<sequence length="248" mass="28022">MLRSFLRVPTARKVLTKAAPLPTVSLANHELLSLKQLSDLEKLQGHFDASMRDARDVYYEDQHRYRRYGVVFRENGLWRVVRRPTPFFQAARLNSYLGGVVREYPRLLDDCVLSPAFQDLCTQFTATFPHYDFGEVHVHMIRVVCEPQTNGTVVVPEGVHQDGFDAIAMACVRRHNIDGAKTSIHATRDTPPILEAVVQDGFVMCVDDKALWHYVSPMTRATDIADDVDAHRDIIILHSVHDASNAAA</sequence>
<organism evidence="1 2">
    <name type="scientific">Chrysophaeum taylorii</name>
    <dbReference type="NCBI Taxonomy" id="2483200"/>
    <lineage>
        <taxon>Eukaryota</taxon>
        <taxon>Sar</taxon>
        <taxon>Stramenopiles</taxon>
        <taxon>Ochrophyta</taxon>
        <taxon>Pelagophyceae</taxon>
        <taxon>Pelagomonadales</taxon>
        <taxon>Pelagomonadaceae</taxon>
        <taxon>Chrysophaeum</taxon>
    </lineage>
</organism>